<dbReference type="EMBL" id="VSFF01000005">
    <property type="protein sequence ID" value="TYC15406.1"/>
    <property type="molecule type" value="Genomic_DNA"/>
</dbReference>
<evidence type="ECO:0000259" key="6">
    <source>
        <dbReference type="Pfam" id="PF13458"/>
    </source>
</evidence>
<dbReference type="Proteomes" id="UP000322634">
    <property type="component" value="Unassembled WGS sequence"/>
</dbReference>
<dbReference type="PANTHER" id="PTHR30483">
    <property type="entry name" value="LEUCINE-SPECIFIC-BINDING PROTEIN"/>
    <property type="match status" value="1"/>
</dbReference>
<dbReference type="PRINTS" id="PR00337">
    <property type="entry name" value="LEUILEVALBP"/>
</dbReference>
<comment type="similarity">
    <text evidence="1">Belongs to the leucine-binding protein family.</text>
</comment>
<organism evidence="7 8">
    <name type="scientific">Actinomadura syzygii</name>
    <dbReference type="NCBI Taxonomy" id="1427538"/>
    <lineage>
        <taxon>Bacteria</taxon>
        <taxon>Bacillati</taxon>
        <taxon>Actinomycetota</taxon>
        <taxon>Actinomycetes</taxon>
        <taxon>Streptosporangiales</taxon>
        <taxon>Thermomonosporaceae</taxon>
        <taxon>Actinomadura</taxon>
    </lineage>
</organism>
<dbReference type="InterPro" id="IPR028081">
    <property type="entry name" value="Leu-bd"/>
</dbReference>
<dbReference type="InterPro" id="IPR000709">
    <property type="entry name" value="Leu_Ile_Val-bd"/>
</dbReference>
<comment type="caution">
    <text evidence="7">The sequence shown here is derived from an EMBL/GenBank/DDBJ whole genome shotgun (WGS) entry which is preliminary data.</text>
</comment>
<evidence type="ECO:0000256" key="5">
    <source>
        <dbReference type="SAM" id="MobiDB-lite"/>
    </source>
</evidence>
<name>A0A5D0UCD1_9ACTN</name>
<keyword evidence="3" id="KW-0732">Signal</keyword>
<evidence type="ECO:0000313" key="7">
    <source>
        <dbReference type="EMBL" id="TYC15406.1"/>
    </source>
</evidence>
<evidence type="ECO:0000256" key="4">
    <source>
        <dbReference type="ARBA" id="ARBA00022970"/>
    </source>
</evidence>
<feature type="domain" description="Leucine-binding protein" evidence="6">
    <location>
        <begin position="93"/>
        <end position="439"/>
    </location>
</feature>
<dbReference type="OrthoDB" id="7337537at2"/>
<accession>A0A5D0UCD1</accession>
<sequence>MWSDQREHPPGRPREGLYGRTRNRYSPETNSGEKRIWSPRPCSAGASHARQMKGSTMITTGTAGRVAVGLTVAALALAACGGEGSDSGGGSKTLKIGLVTSSAGPFASNAKTMVAGAEYAVKLLNDAGGVGGVKLELVKVDSQNKPTATATLIPELAAKQKVLAIVGPVDSAGCEVACSAANKLKVPIVSPGAARPGVLQNSRPYGFTIAQPDADNSTPVLAKIIQSRKLKRAAIISDEANATTKAQADLFRKVFGSNGVEIVKSVTFKSGDSSFASQVTSIAAAKPDVLALAAGPDDAGRIAREARSQRQDFTLLGTGSLQSGGAAYVAAGGKDTEGTLAAAQFDPHSETPAAKPLLEAAQTATGQADIPLNFAYAFDAVHMIAKAIEEKGVKAGDTEKGRVAIQEALNAMQNYQGMADATTFKDGIAQRPQLQAVVKDGKFVIDKSAG</sequence>
<dbReference type="InterPro" id="IPR028082">
    <property type="entry name" value="Peripla_BP_I"/>
</dbReference>
<protein>
    <submittedName>
        <fullName evidence="7">ABC transporter substrate-binding protein</fullName>
    </submittedName>
</protein>
<dbReference type="PANTHER" id="PTHR30483:SF6">
    <property type="entry name" value="PERIPLASMIC BINDING PROTEIN OF ABC TRANSPORTER FOR NATURAL AMINO ACIDS"/>
    <property type="match status" value="1"/>
</dbReference>
<evidence type="ECO:0000256" key="2">
    <source>
        <dbReference type="ARBA" id="ARBA00022448"/>
    </source>
</evidence>
<proteinExistence type="inferred from homology"/>
<keyword evidence="2" id="KW-0813">Transport</keyword>
<reference evidence="7 8" key="1">
    <citation type="submission" date="2019-08" db="EMBL/GenBank/DDBJ databases">
        <title>Actinomadura sp. nov. CYP1-5 isolated from mountain soil.</title>
        <authorList>
            <person name="Songsumanus A."/>
            <person name="Kuncharoen N."/>
            <person name="Kudo T."/>
            <person name="Yuki M."/>
            <person name="Igarashi Y."/>
            <person name="Tanasupawat S."/>
        </authorList>
    </citation>
    <scope>NUCLEOTIDE SEQUENCE [LARGE SCALE GENOMIC DNA]</scope>
    <source>
        <strain evidence="7 8">GKU157</strain>
    </source>
</reference>
<dbReference type="Pfam" id="PF13458">
    <property type="entry name" value="Peripla_BP_6"/>
    <property type="match status" value="1"/>
</dbReference>
<evidence type="ECO:0000256" key="1">
    <source>
        <dbReference type="ARBA" id="ARBA00010062"/>
    </source>
</evidence>
<feature type="compositionally biased region" description="Basic and acidic residues" evidence="5">
    <location>
        <begin position="1"/>
        <end position="17"/>
    </location>
</feature>
<dbReference type="SUPFAM" id="SSF53822">
    <property type="entry name" value="Periplasmic binding protein-like I"/>
    <property type="match status" value="1"/>
</dbReference>
<keyword evidence="4" id="KW-0029">Amino-acid transport</keyword>
<feature type="region of interest" description="Disordered" evidence="5">
    <location>
        <begin position="1"/>
        <end position="51"/>
    </location>
</feature>
<dbReference type="Gene3D" id="3.40.50.2300">
    <property type="match status" value="2"/>
</dbReference>
<keyword evidence="8" id="KW-1185">Reference proteome</keyword>
<evidence type="ECO:0000313" key="8">
    <source>
        <dbReference type="Proteomes" id="UP000322634"/>
    </source>
</evidence>
<dbReference type="InterPro" id="IPR051010">
    <property type="entry name" value="BCAA_transport"/>
</dbReference>
<dbReference type="GO" id="GO:0006865">
    <property type="term" value="P:amino acid transport"/>
    <property type="evidence" value="ECO:0007669"/>
    <property type="project" value="UniProtKB-KW"/>
</dbReference>
<evidence type="ECO:0000256" key="3">
    <source>
        <dbReference type="ARBA" id="ARBA00022729"/>
    </source>
</evidence>
<dbReference type="AlphaFoldDB" id="A0A5D0UCD1"/>
<gene>
    <name evidence="7" type="ORF">FXF65_15200</name>
</gene>